<evidence type="ECO:0000313" key="2">
    <source>
        <dbReference type="EMBL" id="GLX81260.1"/>
    </source>
</evidence>
<keyword evidence="1" id="KW-0812">Transmembrane</keyword>
<evidence type="ECO:0008006" key="4">
    <source>
        <dbReference type="Google" id="ProtNLM"/>
    </source>
</evidence>
<organism evidence="2 3">
    <name type="scientific">Thalassotalea eurytherma</name>
    <dbReference type="NCBI Taxonomy" id="1144278"/>
    <lineage>
        <taxon>Bacteria</taxon>
        <taxon>Pseudomonadati</taxon>
        <taxon>Pseudomonadota</taxon>
        <taxon>Gammaproteobacteria</taxon>
        <taxon>Alteromonadales</taxon>
        <taxon>Colwelliaceae</taxon>
        <taxon>Thalassotalea</taxon>
    </lineage>
</organism>
<dbReference type="Pfam" id="PF14316">
    <property type="entry name" value="DUF4381"/>
    <property type="match status" value="1"/>
</dbReference>
<reference evidence="2 3" key="1">
    <citation type="submission" date="2023-03" db="EMBL/GenBank/DDBJ databases">
        <title>Draft genome sequence of Thalassotalea eurytherma JCM 18482T.</title>
        <authorList>
            <person name="Sawabe T."/>
        </authorList>
    </citation>
    <scope>NUCLEOTIDE SEQUENCE [LARGE SCALE GENOMIC DNA]</scope>
    <source>
        <strain evidence="2 3">JCM 18482</strain>
    </source>
</reference>
<name>A0ABQ6H2B7_9GAMM</name>
<comment type="caution">
    <text evidence="2">The sequence shown here is derived from an EMBL/GenBank/DDBJ whole genome shotgun (WGS) entry which is preliminary data.</text>
</comment>
<feature type="transmembrane region" description="Helical" evidence="1">
    <location>
        <begin position="23"/>
        <end position="44"/>
    </location>
</feature>
<evidence type="ECO:0000256" key="1">
    <source>
        <dbReference type="SAM" id="Phobius"/>
    </source>
</evidence>
<dbReference type="Proteomes" id="UP001157133">
    <property type="component" value="Unassembled WGS sequence"/>
</dbReference>
<keyword evidence="1" id="KW-1133">Transmembrane helix</keyword>
<accession>A0ABQ6H2B7</accession>
<dbReference type="RefSeq" id="WP_284206581.1">
    <property type="nucleotide sequence ID" value="NZ_BSSU01000003.1"/>
</dbReference>
<protein>
    <recommendedName>
        <fullName evidence="4">DUF4381 domain-containing protein</fullName>
    </recommendedName>
</protein>
<proteinExistence type="predicted"/>
<evidence type="ECO:0000313" key="3">
    <source>
        <dbReference type="Proteomes" id="UP001157133"/>
    </source>
</evidence>
<sequence length="157" mass="17876">MDPLAQLHDIQTPEPIGTFPLAIGWYLLIAIIVLLTVFLVRHIIKQKRLKKNQKQALSSLENAQTNQAIMGVLKWAALAYFPRQQVAHLHSSEFFDFLNNKLPVKKQLHFQSLSDNHFESLYQQQENDSASLKSAAHYWLTNALPNSSHPKNGGKHV</sequence>
<keyword evidence="3" id="KW-1185">Reference proteome</keyword>
<gene>
    <name evidence="2" type="ORF">theurythT_07120</name>
</gene>
<keyword evidence="1" id="KW-0472">Membrane</keyword>
<dbReference type="EMBL" id="BSSU01000003">
    <property type="protein sequence ID" value="GLX81260.1"/>
    <property type="molecule type" value="Genomic_DNA"/>
</dbReference>
<dbReference type="InterPro" id="IPR025489">
    <property type="entry name" value="DUF4381"/>
</dbReference>